<dbReference type="InterPro" id="IPR003509">
    <property type="entry name" value="UPF0102_YraN-like"/>
</dbReference>
<dbReference type="Pfam" id="PF02021">
    <property type="entry name" value="UPF0102"/>
    <property type="match status" value="2"/>
</dbReference>
<dbReference type="GO" id="GO:0003676">
    <property type="term" value="F:nucleic acid binding"/>
    <property type="evidence" value="ECO:0007669"/>
    <property type="project" value="InterPro"/>
</dbReference>
<protein>
    <recommendedName>
        <fullName evidence="2">UPF0102 protein A6770_19850</fullName>
    </recommendedName>
</protein>
<dbReference type="Gene3D" id="3.40.1350.10">
    <property type="match status" value="1"/>
</dbReference>
<dbReference type="Proteomes" id="UP000252107">
    <property type="component" value="Unassembled WGS sequence"/>
</dbReference>
<keyword evidence="5" id="KW-1185">Reference proteome</keyword>
<dbReference type="InterPro" id="IPR011335">
    <property type="entry name" value="Restrct_endonuc-II-like"/>
</dbReference>
<gene>
    <name evidence="4" type="ORF">A6770_19850</name>
</gene>
<feature type="region of interest" description="Disordered" evidence="3">
    <location>
        <begin position="48"/>
        <end position="88"/>
    </location>
</feature>
<evidence type="ECO:0000313" key="5">
    <source>
        <dbReference type="Proteomes" id="UP000252107"/>
    </source>
</evidence>
<name>A0A367R6S2_9NOSO</name>
<dbReference type="InterPro" id="IPR011856">
    <property type="entry name" value="tRNA_endonuc-like_dom_sf"/>
</dbReference>
<evidence type="ECO:0000313" key="4">
    <source>
        <dbReference type="EMBL" id="RCJ31630.1"/>
    </source>
</evidence>
<comment type="similarity">
    <text evidence="1 2">Belongs to the UPF0102 family.</text>
</comment>
<dbReference type="PANTHER" id="PTHR34039:SF1">
    <property type="entry name" value="UPF0102 PROTEIN YRAN"/>
    <property type="match status" value="1"/>
</dbReference>
<comment type="caution">
    <text evidence="4">The sequence shown here is derived from an EMBL/GenBank/DDBJ whole genome shotgun (WGS) entry which is preliminary data.</text>
</comment>
<reference evidence="4" key="1">
    <citation type="submission" date="2016-04" db="EMBL/GenBank/DDBJ databases">
        <authorList>
            <person name="Tabuchi Yagui T.R."/>
        </authorList>
    </citation>
    <scope>NUCLEOTIDE SEQUENCE [LARGE SCALE GENOMIC DNA]</scope>
    <source>
        <strain evidence="4">NIES-26</strain>
    </source>
</reference>
<dbReference type="HAMAP" id="MF_00048">
    <property type="entry name" value="UPF0102"/>
    <property type="match status" value="1"/>
</dbReference>
<dbReference type="PANTHER" id="PTHR34039">
    <property type="entry name" value="UPF0102 PROTEIN YRAN"/>
    <property type="match status" value="1"/>
</dbReference>
<feature type="compositionally biased region" description="Polar residues" evidence="3">
    <location>
        <begin position="64"/>
        <end position="75"/>
    </location>
</feature>
<accession>A0A367R6S2</accession>
<sequence length="195" mass="21394">MANLPPSHYLDSGQLGEDLVAKWLESTGWVILHRRFACRWGEIDIIAQNPGSPEEQRGKGAEADNSSLRTQNSALSEKLQGGSPSGQTSVNQHCILTFVEVKTRKLGSWDAGGRSAITLQKQVKISRTAGIFLAEYPEKADYICRFDVAIVSCQRSLQGTRSKVPQEALASSSIAGYQFYLQEYIPAAFDVLIDS</sequence>
<dbReference type="AlphaFoldDB" id="A0A367R6S2"/>
<dbReference type="EMBL" id="LXQD01000225">
    <property type="protein sequence ID" value="RCJ31630.1"/>
    <property type="molecule type" value="Genomic_DNA"/>
</dbReference>
<evidence type="ECO:0000256" key="2">
    <source>
        <dbReference type="HAMAP-Rule" id="MF_00048"/>
    </source>
</evidence>
<organism evidence="4 5">
    <name type="scientific">Nostoc minutum NIES-26</name>
    <dbReference type="NCBI Taxonomy" id="1844469"/>
    <lineage>
        <taxon>Bacteria</taxon>
        <taxon>Bacillati</taxon>
        <taxon>Cyanobacteriota</taxon>
        <taxon>Cyanophyceae</taxon>
        <taxon>Nostocales</taxon>
        <taxon>Nostocaceae</taxon>
        <taxon>Nostoc</taxon>
    </lineage>
</organism>
<evidence type="ECO:0000256" key="3">
    <source>
        <dbReference type="SAM" id="MobiDB-lite"/>
    </source>
</evidence>
<dbReference type="SUPFAM" id="SSF52980">
    <property type="entry name" value="Restriction endonuclease-like"/>
    <property type="match status" value="1"/>
</dbReference>
<proteinExistence type="inferred from homology"/>
<evidence type="ECO:0000256" key="1">
    <source>
        <dbReference type="ARBA" id="ARBA00006738"/>
    </source>
</evidence>